<sequence length="47" mass="5494">MIKSFGDKETERLWRRERVPSVDPSIHQVALRKLRADGDWSRGSGNR</sequence>
<evidence type="ECO:0000313" key="2">
    <source>
        <dbReference type="Proteomes" id="UP000503441"/>
    </source>
</evidence>
<organism evidence="1 2">
    <name type="scientific">Leucobacter coleopterorum</name>
    <dbReference type="NCBI Taxonomy" id="2714933"/>
    <lineage>
        <taxon>Bacteria</taxon>
        <taxon>Bacillati</taxon>
        <taxon>Actinomycetota</taxon>
        <taxon>Actinomycetes</taxon>
        <taxon>Micrococcales</taxon>
        <taxon>Microbacteriaceae</taxon>
        <taxon>Leucobacter</taxon>
    </lineage>
</organism>
<dbReference type="Proteomes" id="UP000503441">
    <property type="component" value="Chromosome"/>
</dbReference>
<evidence type="ECO:0000313" key="1">
    <source>
        <dbReference type="EMBL" id="QIM17487.1"/>
    </source>
</evidence>
<evidence type="ECO:0008006" key="3">
    <source>
        <dbReference type="Google" id="ProtNLM"/>
    </source>
</evidence>
<gene>
    <name evidence="1" type="ORF">G7066_03960</name>
</gene>
<dbReference type="RefSeq" id="WP_166328070.1">
    <property type="nucleotide sequence ID" value="NZ_CP049933.1"/>
</dbReference>
<keyword evidence="2" id="KW-1185">Reference proteome</keyword>
<reference evidence="1 2" key="1">
    <citation type="submission" date="2020-03" db="EMBL/GenBank/DDBJ databases">
        <title>Leucobacter sp. nov., isolated from beetles.</title>
        <authorList>
            <person name="Hyun D.-W."/>
            <person name="Bae J.-W."/>
        </authorList>
    </citation>
    <scope>NUCLEOTIDE SEQUENCE [LARGE SCALE GENOMIC DNA]</scope>
    <source>
        <strain evidence="1 2">HDW9A</strain>
    </source>
</reference>
<name>A0ABX6JT56_9MICO</name>
<dbReference type="EMBL" id="CP049933">
    <property type="protein sequence ID" value="QIM17487.1"/>
    <property type="molecule type" value="Genomic_DNA"/>
</dbReference>
<protein>
    <recommendedName>
        <fullName evidence="3">mRNA interferase RelE/StbE</fullName>
    </recommendedName>
</protein>
<accession>A0ABX6JT56</accession>
<proteinExistence type="predicted"/>